<gene>
    <name evidence="1" type="ORF">M413DRAFT_430359</name>
</gene>
<accession>A0A0C3CNL4</accession>
<dbReference type="InterPro" id="IPR054208">
    <property type="entry name" value="DUF6914"/>
</dbReference>
<evidence type="ECO:0000313" key="1">
    <source>
        <dbReference type="EMBL" id="KIM45654.1"/>
    </source>
</evidence>
<dbReference type="Pfam" id="PF21858">
    <property type="entry name" value="DUF6914"/>
    <property type="match status" value="1"/>
</dbReference>
<evidence type="ECO:0000313" key="2">
    <source>
        <dbReference type="Proteomes" id="UP000053424"/>
    </source>
</evidence>
<organism evidence="1 2">
    <name type="scientific">Hebeloma cylindrosporum</name>
    <dbReference type="NCBI Taxonomy" id="76867"/>
    <lineage>
        <taxon>Eukaryota</taxon>
        <taxon>Fungi</taxon>
        <taxon>Dikarya</taxon>
        <taxon>Basidiomycota</taxon>
        <taxon>Agaricomycotina</taxon>
        <taxon>Agaricomycetes</taxon>
        <taxon>Agaricomycetidae</taxon>
        <taxon>Agaricales</taxon>
        <taxon>Agaricineae</taxon>
        <taxon>Hymenogastraceae</taxon>
        <taxon>Hebeloma</taxon>
    </lineage>
</organism>
<keyword evidence="2" id="KW-1185">Reference proteome</keyword>
<dbReference type="Proteomes" id="UP000053424">
    <property type="component" value="Unassembled WGS sequence"/>
</dbReference>
<dbReference type="OrthoDB" id="2679825at2759"/>
<reference evidence="2" key="2">
    <citation type="submission" date="2015-01" db="EMBL/GenBank/DDBJ databases">
        <title>Evolutionary Origins and Diversification of the Mycorrhizal Mutualists.</title>
        <authorList>
            <consortium name="DOE Joint Genome Institute"/>
            <consortium name="Mycorrhizal Genomics Consortium"/>
            <person name="Kohler A."/>
            <person name="Kuo A."/>
            <person name="Nagy L.G."/>
            <person name="Floudas D."/>
            <person name="Copeland A."/>
            <person name="Barry K.W."/>
            <person name="Cichocki N."/>
            <person name="Veneault-Fourrey C."/>
            <person name="LaButti K."/>
            <person name="Lindquist E.A."/>
            <person name="Lipzen A."/>
            <person name="Lundell T."/>
            <person name="Morin E."/>
            <person name="Murat C."/>
            <person name="Riley R."/>
            <person name="Ohm R."/>
            <person name="Sun H."/>
            <person name="Tunlid A."/>
            <person name="Henrissat B."/>
            <person name="Grigoriev I.V."/>
            <person name="Hibbett D.S."/>
            <person name="Martin F."/>
        </authorList>
    </citation>
    <scope>NUCLEOTIDE SEQUENCE [LARGE SCALE GENOMIC DNA]</scope>
    <source>
        <strain evidence="2">h7</strain>
    </source>
</reference>
<dbReference type="AlphaFoldDB" id="A0A0C3CNL4"/>
<reference evidence="1 2" key="1">
    <citation type="submission" date="2014-04" db="EMBL/GenBank/DDBJ databases">
        <authorList>
            <consortium name="DOE Joint Genome Institute"/>
            <person name="Kuo A."/>
            <person name="Gay G."/>
            <person name="Dore J."/>
            <person name="Kohler A."/>
            <person name="Nagy L.G."/>
            <person name="Floudas D."/>
            <person name="Copeland A."/>
            <person name="Barry K.W."/>
            <person name="Cichocki N."/>
            <person name="Veneault-Fourrey C."/>
            <person name="LaButti K."/>
            <person name="Lindquist E.A."/>
            <person name="Lipzen A."/>
            <person name="Lundell T."/>
            <person name="Morin E."/>
            <person name="Murat C."/>
            <person name="Sun H."/>
            <person name="Tunlid A."/>
            <person name="Henrissat B."/>
            <person name="Grigoriev I.V."/>
            <person name="Hibbett D.S."/>
            <person name="Martin F."/>
            <person name="Nordberg H.P."/>
            <person name="Cantor M.N."/>
            <person name="Hua S.X."/>
        </authorList>
    </citation>
    <scope>NUCLEOTIDE SEQUENCE [LARGE SCALE GENOMIC DNA]</scope>
    <source>
        <strain evidence="2">h7</strain>
    </source>
</reference>
<proteinExistence type="predicted"/>
<sequence>MAPGQYRLFITLQVRSPGNPGYHFSLLLSPKIERKSERRSIRFHATNNITKTHRPDENGYVRWRYEKSAVDPHASQHLVTKILVAKLSSAKKSVTYWMERIDQVLERVPVVQRQDASRFNCNIWVR</sequence>
<dbReference type="EMBL" id="KN831772">
    <property type="protein sequence ID" value="KIM45654.1"/>
    <property type="molecule type" value="Genomic_DNA"/>
</dbReference>
<dbReference type="HOGENOM" id="CLU_125049_0_0_1"/>
<name>A0A0C3CNL4_HEBCY</name>
<protein>
    <submittedName>
        <fullName evidence="1">Uncharacterized protein</fullName>
    </submittedName>
</protein>